<dbReference type="AlphaFoldDB" id="A0A0J1IBV2"/>
<gene>
    <name evidence="5" type="ORF">ABW02_19265</name>
</gene>
<dbReference type="InterPro" id="IPR036412">
    <property type="entry name" value="HAD-like_sf"/>
</dbReference>
<dbReference type="RefSeq" id="WP_047943880.1">
    <property type="nucleotide sequence ID" value="NZ_JBANBP010000003.1"/>
</dbReference>
<dbReference type="NCBIfam" id="TIGR01549">
    <property type="entry name" value="HAD-SF-IA-v1"/>
    <property type="match status" value="1"/>
</dbReference>
<organism evidence="5 6">
    <name type="scientific">Niallia circulans</name>
    <name type="common">Bacillus circulans</name>
    <dbReference type="NCBI Taxonomy" id="1397"/>
    <lineage>
        <taxon>Bacteria</taxon>
        <taxon>Bacillati</taxon>
        <taxon>Bacillota</taxon>
        <taxon>Bacilli</taxon>
        <taxon>Bacillales</taxon>
        <taxon>Bacillaceae</taxon>
        <taxon>Niallia</taxon>
    </lineage>
</organism>
<name>A0A0J1IBV2_NIACI</name>
<keyword evidence="4" id="KW-0460">Magnesium</keyword>
<dbReference type="InterPro" id="IPR051400">
    <property type="entry name" value="HAD-like_hydrolase"/>
</dbReference>
<proteinExistence type="predicted"/>
<comment type="caution">
    <text evidence="5">The sequence shown here is derived from an EMBL/GenBank/DDBJ whole genome shotgun (WGS) entry which is preliminary data.</text>
</comment>
<accession>A0A0J1IBV2</accession>
<dbReference type="PANTHER" id="PTHR46470:SF2">
    <property type="entry name" value="GLYCERALDEHYDE 3-PHOSPHATE PHOSPHATASE"/>
    <property type="match status" value="1"/>
</dbReference>
<dbReference type="Pfam" id="PF00702">
    <property type="entry name" value="Hydrolase"/>
    <property type="match status" value="1"/>
</dbReference>
<dbReference type="EMBL" id="LDPH01000025">
    <property type="protein sequence ID" value="KLV23439.1"/>
    <property type="molecule type" value="Genomic_DNA"/>
</dbReference>
<comment type="cofactor">
    <cofactor evidence="1">
        <name>Mg(2+)</name>
        <dbReference type="ChEBI" id="CHEBI:18420"/>
    </cofactor>
</comment>
<dbReference type="Gene3D" id="1.10.150.520">
    <property type="match status" value="1"/>
</dbReference>
<dbReference type="OrthoDB" id="9809962at2"/>
<keyword evidence="3 5" id="KW-0378">Hydrolase</keyword>
<dbReference type="PANTHER" id="PTHR46470">
    <property type="entry name" value="N-ACYLNEURAMINATE-9-PHOSPHATASE"/>
    <property type="match status" value="1"/>
</dbReference>
<dbReference type="GO" id="GO:0046872">
    <property type="term" value="F:metal ion binding"/>
    <property type="evidence" value="ECO:0007669"/>
    <property type="project" value="UniProtKB-KW"/>
</dbReference>
<dbReference type="Gene3D" id="3.40.50.1000">
    <property type="entry name" value="HAD superfamily/HAD-like"/>
    <property type="match status" value="1"/>
</dbReference>
<dbReference type="Proteomes" id="UP000036045">
    <property type="component" value="Unassembled WGS sequence"/>
</dbReference>
<dbReference type="GO" id="GO:0016791">
    <property type="term" value="F:phosphatase activity"/>
    <property type="evidence" value="ECO:0007669"/>
    <property type="project" value="TreeGrafter"/>
</dbReference>
<dbReference type="GO" id="GO:0044281">
    <property type="term" value="P:small molecule metabolic process"/>
    <property type="evidence" value="ECO:0007669"/>
    <property type="project" value="UniProtKB-ARBA"/>
</dbReference>
<keyword evidence="2" id="KW-0479">Metal-binding</keyword>
<evidence type="ECO:0000256" key="3">
    <source>
        <dbReference type="ARBA" id="ARBA00022801"/>
    </source>
</evidence>
<evidence type="ECO:0000313" key="6">
    <source>
        <dbReference type="Proteomes" id="UP000036045"/>
    </source>
</evidence>
<dbReference type="InterPro" id="IPR023214">
    <property type="entry name" value="HAD_sf"/>
</dbReference>
<dbReference type="SFLD" id="SFLDG01129">
    <property type="entry name" value="C1.5:_HAD__Beta-PGM__Phosphata"/>
    <property type="match status" value="1"/>
</dbReference>
<reference evidence="5 6" key="1">
    <citation type="submission" date="2015-05" db="EMBL/GenBank/DDBJ databases">
        <title>Whole genome sequence and identification of bacterial endophytes from Costus igneus.</title>
        <authorList>
            <person name="Lee Y.P."/>
            <person name="Gan H.M."/>
            <person name="Eng W."/>
            <person name="Wheatley M.S."/>
            <person name="Caraballo A."/>
            <person name="Polter S."/>
            <person name="Savka M.A."/>
            <person name="Hudson A.O."/>
        </authorList>
    </citation>
    <scope>NUCLEOTIDE SEQUENCE [LARGE SCALE GENOMIC DNA]</scope>
    <source>
        <strain evidence="5 6">RIT379</strain>
    </source>
</reference>
<protein>
    <submittedName>
        <fullName evidence="5">Hydrolase</fullName>
    </submittedName>
</protein>
<dbReference type="InterPro" id="IPR006439">
    <property type="entry name" value="HAD-SF_hydro_IA"/>
</dbReference>
<dbReference type="SFLD" id="SFLDS00003">
    <property type="entry name" value="Haloacid_Dehalogenase"/>
    <property type="match status" value="1"/>
</dbReference>
<dbReference type="SUPFAM" id="SSF56784">
    <property type="entry name" value="HAD-like"/>
    <property type="match status" value="1"/>
</dbReference>
<evidence type="ECO:0000256" key="4">
    <source>
        <dbReference type="ARBA" id="ARBA00022842"/>
    </source>
</evidence>
<evidence type="ECO:0000256" key="1">
    <source>
        <dbReference type="ARBA" id="ARBA00001946"/>
    </source>
</evidence>
<dbReference type="PATRIC" id="fig|1397.4.peg.2580"/>
<keyword evidence="6" id="KW-1185">Reference proteome</keyword>
<sequence>MFNHKAYIFDLDDTLYCEHDYVKSGFYSVASFLAKANPFLDEEELAEHFIMEWKQNGRGKVFNHVCDKYGIQVDIKQLVEVYRKHEPSIHLYEDADLCLKRLTDKKIPIGIITDGNSTMQWNKLRALGLDKQIPSIIVTDDLGGSEFWKPHPLAFQRMSDCLKVDMKDCVYIGDNPNKDFVTAKKLGLHTIRIVREIGDHMQTKLDQGYEADKKIYSLMEIR</sequence>
<evidence type="ECO:0000256" key="2">
    <source>
        <dbReference type="ARBA" id="ARBA00022723"/>
    </source>
</evidence>
<evidence type="ECO:0000313" key="5">
    <source>
        <dbReference type="EMBL" id="KLV23439.1"/>
    </source>
</evidence>